<sequence length="132" mass="16092">MTQYIEMIVSYNDYHKTEYRRKFYIQPRTVLNNGNYEPCHTEYNSKYSDEYDFYHAIEENGGYTYIAVPKPRYKIITPYTVIEVNCNDYFKVFQSVNHLQYEELMAEELQEGNYIEVEEYEPPQEISYIETY</sequence>
<dbReference type="EMBL" id="BK014739">
    <property type="protein sequence ID" value="DAD73572.1"/>
    <property type="molecule type" value="Genomic_DNA"/>
</dbReference>
<name>A0A8S5LU87_9CAUD</name>
<reference evidence="1" key="1">
    <citation type="journal article" date="2021" name="Proc. Natl. Acad. Sci. U.S.A.">
        <title>A Catalog of Tens of Thousands of Viruses from Human Metagenomes Reveals Hidden Associations with Chronic Diseases.</title>
        <authorList>
            <person name="Tisza M.J."/>
            <person name="Buck C.B."/>
        </authorList>
    </citation>
    <scope>NUCLEOTIDE SEQUENCE</scope>
    <source>
        <strain evidence="1">CtwmI4</strain>
    </source>
</reference>
<accession>A0A8S5LU87</accession>
<organism evidence="1">
    <name type="scientific">Myoviridae sp. ctwmI4</name>
    <dbReference type="NCBI Taxonomy" id="2826710"/>
    <lineage>
        <taxon>Viruses</taxon>
        <taxon>Duplodnaviria</taxon>
        <taxon>Heunggongvirae</taxon>
        <taxon>Uroviricota</taxon>
        <taxon>Caudoviricetes</taxon>
    </lineage>
</organism>
<protein>
    <submittedName>
        <fullName evidence="1">Uncharacterized protein</fullName>
    </submittedName>
</protein>
<proteinExistence type="predicted"/>
<evidence type="ECO:0000313" key="1">
    <source>
        <dbReference type="EMBL" id="DAD73572.1"/>
    </source>
</evidence>